<proteinExistence type="predicted"/>
<evidence type="ECO:0008006" key="4">
    <source>
        <dbReference type="Google" id="ProtNLM"/>
    </source>
</evidence>
<comment type="caution">
    <text evidence="2">The sequence shown here is derived from an EMBL/GenBank/DDBJ whole genome shotgun (WGS) entry which is preliminary data.</text>
</comment>
<protein>
    <recommendedName>
        <fullName evidence="4">G protein-coupled receptor</fullName>
    </recommendedName>
</protein>
<dbReference type="AlphaFoldDB" id="A0AAV5VYM6"/>
<organism evidence="2 3">
    <name type="scientific">Pristionchus fissidentatus</name>
    <dbReference type="NCBI Taxonomy" id="1538716"/>
    <lineage>
        <taxon>Eukaryota</taxon>
        <taxon>Metazoa</taxon>
        <taxon>Ecdysozoa</taxon>
        <taxon>Nematoda</taxon>
        <taxon>Chromadorea</taxon>
        <taxon>Rhabditida</taxon>
        <taxon>Rhabditina</taxon>
        <taxon>Diplogasteromorpha</taxon>
        <taxon>Diplogasteroidea</taxon>
        <taxon>Neodiplogasteridae</taxon>
        <taxon>Pristionchus</taxon>
    </lineage>
</organism>
<accession>A0AAV5VYM6</accession>
<evidence type="ECO:0000313" key="2">
    <source>
        <dbReference type="EMBL" id="GMT23037.1"/>
    </source>
</evidence>
<feature type="transmembrane region" description="Helical" evidence="1">
    <location>
        <begin position="81"/>
        <end position="103"/>
    </location>
</feature>
<dbReference type="InterPro" id="IPR053220">
    <property type="entry name" value="Nematode_rcpt-like_serp_H"/>
</dbReference>
<dbReference type="InterPro" id="IPR019422">
    <property type="entry name" value="7TM_GPCR_serpentine_rcpt_Srh"/>
</dbReference>
<feature type="transmembrane region" description="Helical" evidence="1">
    <location>
        <begin position="46"/>
        <end position="69"/>
    </location>
</feature>
<dbReference type="PANTHER" id="PTHR22941">
    <property type="entry name" value="SERPENTINE RECEPTOR"/>
    <property type="match status" value="1"/>
</dbReference>
<feature type="non-terminal residue" evidence="2">
    <location>
        <position position="107"/>
    </location>
</feature>
<reference evidence="2" key="1">
    <citation type="submission" date="2023-10" db="EMBL/GenBank/DDBJ databases">
        <title>Genome assembly of Pristionchus species.</title>
        <authorList>
            <person name="Yoshida K."/>
            <person name="Sommer R.J."/>
        </authorList>
    </citation>
    <scope>NUCLEOTIDE SEQUENCE</scope>
    <source>
        <strain evidence="2">RS5133</strain>
    </source>
</reference>
<keyword evidence="1" id="KW-0472">Membrane</keyword>
<keyword evidence="3" id="KW-1185">Reference proteome</keyword>
<feature type="non-terminal residue" evidence="2">
    <location>
        <position position="1"/>
    </location>
</feature>
<dbReference type="Proteomes" id="UP001432322">
    <property type="component" value="Unassembled WGS sequence"/>
</dbReference>
<keyword evidence="1" id="KW-0812">Transmembrane</keyword>
<name>A0AAV5VYM6_9BILA</name>
<dbReference type="PANTHER" id="PTHR22941:SF26">
    <property type="entry name" value="SERPENTINE RECEPTOR, CLASS H"/>
    <property type="match status" value="1"/>
</dbReference>
<dbReference type="Pfam" id="PF10318">
    <property type="entry name" value="7TM_GPCR_Srh"/>
    <property type="match status" value="1"/>
</dbReference>
<gene>
    <name evidence="2" type="ORF">PFISCL1PPCAC_14334</name>
</gene>
<evidence type="ECO:0000313" key="3">
    <source>
        <dbReference type="Proteomes" id="UP001432322"/>
    </source>
</evidence>
<sequence>LCSFFQMVFLCLLALVILFLHMFHLLRNDQRSSTCVRMIRSSLITLFIQICVPFTLLIVPAFVLFTSVACDCIPFEVSVSTYFVLTLHPAVHSIVLLASMSTYRRYI</sequence>
<keyword evidence="1" id="KW-1133">Transmembrane helix</keyword>
<evidence type="ECO:0000256" key="1">
    <source>
        <dbReference type="SAM" id="Phobius"/>
    </source>
</evidence>
<feature type="transmembrane region" description="Helical" evidence="1">
    <location>
        <begin position="6"/>
        <end position="26"/>
    </location>
</feature>
<dbReference type="EMBL" id="BTSY01000004">
    <property type="protein sequence ID" value="GMT23037.1"/>
    <property type="molecule type" value="Genomic_DNA"/>
</dbReference>